<evidence type="ECO:0000313" key="2">
    <source>
        <dbReference type="Proteomes" id="UP000572863"/>
    </source>
</evidence>
<keyword evidence="2" id="KW-1185">Reference proteome</keyword>
<dbReference type="EMBL" id="JACARY010000073">
    <property type="protein sequence ID" value="NWD98395.1"/>
    <property type="molecule type" value="Genomic_DNA"/>
</dbReference>
<name>A0ABX2R2U2_9PSED</name>
<comment type="caution">
    <text evidence="1">The sequence shown here is derived from an EMBL/GenBank/DDBJ whole genome shotgun (WGS) entry which is preliminary data.</text>
</comment>
<evidence type="ECO:0000313" key="1">
    <source>
        <dbReference type="EMBL" id="NWD98395.1"/>
    </source>
</evidence>
<dbReference type="RefSeq" id="WP_177061892.1">
    <property type="nucleotide sequence ID" value="NZ_JACAQO010000022.1"/>
</dbReference>
<accession>A0ABX2R2U2</accession>
<sequence>MSVDYSKGRYKIVWESGTLVGTIERESVVRLNGEVVFTFDDDSCFYDKKGDLVGRVGNGVFRSLSGKHEYRVEPL</sequence>
<dbReference type="Proteomes" id="UP000572863">
    <property type="component" value="Unassembled WGS sequence"/>
</dbReference>
<reference evidence="1 2" key="1">
    <citation type="submission" date="2020-04" db="EMBL/GenBank/DDBJ databases">
        <title>Molecular characterization of pseudomonads from Agaricus bisporus reveal novel blotch 2 pathogens in Western Europe.</title>
        <authorList>
            <person name="Taparia T."/>
            <person name="Krijger M."/>
            <person name="Haynes E."/>
            <person name="Elpinstone J.G."/>
            <person name="Noble R."/>
            <person name="Van Der Wolf J."/>
        </authorList>
    </citation>
    <scope>NUCLEOTIDE SEQUENCE [LARGE SCALE GENOMIC DNA]</scope>
    <source>
        <strain evidence="1 2">P7774</strain>
    </source>
</reference>
<gene>
    <name evidence="1" type="ORF">HX871_28620</name>
</gene>
<proteinExistence type="predicted"/>
<organism evidence="1 2">
    <name type="scientific">Pseudomonas reactans</name>
    <dbReference type="NCBI Taxonomy" id="117680"/>
    <lineage>
        <taxon>Bacteria</taxon>
        <taxon>Pseudomonadati</taxon>
        <taxon>Pseudomonadota</taxon>
        <taxon>Gammaproteobacteria</taxon>
        <taxon>Pseudomonadales</taxon>
        <taxon>Pseudomonadaceae</taxon>
        <taxon>Pseudomonas</taxon>
    </lineage>
</organism>
<protein>
    <submittedName>
        <fullName evidence="1">Uncharacterized protein</fullName>
    </submittedName>
</protein>